<dbReference type="Gene3D" id="1.10.1070.20">
    <property type="match status" value="1"/>
</dbReference>
<organism evidence="5">
    <name type="scientific">Pseudoalteromonas translucida KMM 520</name>
    <dbReference type="NCBI Taxonomy" id="1315283"/>
    <lineage>
        <taxon>Bacteria</taxon>
        <taxon>Pseudomonadati</taxon>
        <taxon>Pseudomonadota</taxon>
        <taxon>Gammaproteobacteria</taxon>
        <taxon>Alteromonadales</taxon>
        <taxon>Pseudoalteromonadaceae</taxon>
        <taxon>Pseudoalteromonas</taxon>
    </lineage>
</organism>
<reference evidence="5 6" key="1">
    <citation type="submission" date="2015-03" db="EMBL/GenBank/DDBJ databases">
        <authorList>
            <person name="Murphy D."/>
        </authorList>
    </citation>
    <scope>NUCLEOTIDE SEQUENCE [LARGE SCALE GENOMIC DNA]</scope>
    <source>
        <strain evidence="5 6">KMM 520</strain>
    </source>
</reference>
<dbReference type="PIRSF" id="PIRSF028135">
    <property type="entry name" value="UCP028135_HipA-like"/>
    <property type="match status" value="1"/>
</dbReference>
<dbReference type="InterPro" id="IPR016869">
    <property type="entry name" value="UCP028135_HipA-like"/>
</dbReference>
<dbReference type="OrthoDB" id="9805913at2"/>
<dbReference type="InterPro" id="IPR052028">
    <property type="entry name" value="HipA_Ser/Thr_kinase"/>
</dbReference>
<dbReference type="GO" id="GO:0004674">
    <property type="term" value="F:protein serine/threonine kinase activity"/>
    <property type="evidence" value="ECO:0007669"/>
    <property type="project" value="TreeGrafter"/>
</dbReference>
<dbReference type="Pfam" id="PF07804">
    <property type="entry name" value="HipA_C"/>
    <property type="match status" value="1"/>
</dbReference>
<dbReference type="InterPro" id="IPR012893">
    <property type="entry name" value="HipA-like_C"/>
</dbReference>
<keyword evidence="3 5" id="KW-0418">Kinase</keyword>
<dbReference type="PANTHER" id="PTHR37419">
    <property type="entry name" value="SERINE/THREONINE-PROTEIN KINASE TOXIN HIPA"/>
    <property type="match status" value="1"/>
</dbReference>
<evidence type="ECO:0000256" key="1">
    <source>
        <dbReference type="ARBA" id="ARBA00010164"/>
    </source>
</evidence>
<dbReference type="EMBL" id="CP011034">
    <property type="protein sequence ID" value="ALS31818.1"/>
    <property type="molecule type" value="Genomic_DNA"/>
</dbReference>
<comment type="similarity">
    <text evidence="1">Belongs to the HipA Ser/Thr kinase family.</text>
</comment>
<dbReference type="PATRIC" id="fig|1315283.4.peg.413"/>
<dbReference type="Proteomes" id="UP000065261">
    <property type="component" value="Chromosome I"/>
</dbReference>
<dbReference type="GO" id="GO:0005829">
    <property type="term" value="C:cytosol"/>
    <property type="evidence" value="ECO:0007669"/>
    <property type="project" value="TreeGrafter"/>
</dbReference>
<evidence type="ECO:0000259" key="4">
    <source>
        <dbReference type="Pfam" id="PF07804"/>
    </source>
</evidence>
<dbReference type="KEGG" id="ptn:PTRA_a0462"/>
<dbReference type="AlphaFoldDB" id="A0A0U2WF30"/>
<name>A0A0U2WF30_9GAMM</name>
<accession>A0A0U2WF30</accession>
<sequence length="443" mass="50001">MSVIFQLFHGGQWHDAAELTFSGDEMSSKVRLTYFTEYLFSLADNDCIDNRACSVNASLSIIPTDYLKWPALLDDLMPVGKSRSWWLRRLNVAHETPFKKNIALLENACNSPVGNLRVKESTNKVLTKNHVLYFEINDVVSLQYDFLEYANEQGATVGGATGAGGVAPKLLLMLVEDKVYIDGDFAGKPLTGTAYLTKFARNNRQEIDNDILKAEGVYYQVLNQVLDGLSVETMDPSLIKMLEHNGQVSLWLPRFDIEIVDGIAHRLGMESIYSIINAEPGSAQNHFDVINCLWAKISNTTDMSSEEFVKQYIARDFLNLIFGNSDNHGRNISFIKKENKISFAPIYDFAPMKADPKMVTRLFKWDEGFERAGKVNFLHIAEQLSPMCDPDELIAYLQEIAKRLKNLPMKLLAAGCPERIVYFPSIGLEFLESKFVQMGVMDE</sequence>
<evidence type="ECO:0000256" key="2">
    <source>
        <dbReference type="ARBA" id="ARBA00022679"/>
    </source>
</evidence>
<evidence type="ECO:0000256" key="3">
    <source>
        <dbReference type="ARBA" id="ARBA00022777"/>
    </source>
</evidence>
<gene>
    <name evidence="5" type="primary">hipA</name>
    <name evidence="5" type="ORF">PTRA_a0462</name>
</gene>
<proteinExistence type="inferred from homology"/>
<protein>
    <submittedName>
        <fullName evidence="5">Serine/threonine-protein kinase HipA</fullName>
    </submittedName>
</protein>
<evidence type="ECO:0000313" key="5">
    <source>
        <dbReference type="EMBL" id="ALS31818.1"/>
    </source>
</evidence>
<dbReference type="RefSeq" id="WP_058372503.1">
    <property type="nucleotide sequence ID" value="NZ_CP011034.1"/>
</dbReference>
<dbReference type="PANTHER" id="PTHR37419:SF8">
    <property type="entry name" value="TOXIN YJJJ"/>
    <property type="match status" value="1"/>
</dbReference>
<keyword evidence="2" id="KW-0808">Transferase</keyword>
<evidence type="ECO:0000313" key="6">
    <source>
        <dbReference type="Proteomes" id="UP000065261"/>
    </source>
</evidence>
<feature type="domain" description="HipA-like C-terminal" evidence="4">
    <location>
        <begin position="162"/>
        <end position="403"/>
    </location>
</feature>